<evidence type="ECO:0000259" key="8">
    <source>
        <dbReference type="Pfam" id="PF00535"/>
    </source>
</evidence>
<dbReference type="Pfam" id="PF00535">
    <property type="entry name" value="Glycos_transf_2"/>
    <property type="match status" value="1"/>
</dbReference>
<keyword evidence="3" id="KW-0808">Transferase</keyword>
<protein>
    <submittedName>
        <fullName evidence="9">Glycosyltransferase family 2 protein</fullName>
    </submittedName>
</protein>
<evidence type="ECO:0000256" key="2">
    <source>
        <dbReference type="ARBA" id="ARBA00022676"/>
    </source>
</evidence>
<keyword evidence="7" id="KW-0472">Membrane</keyword>
<keyword evidence="1" id="KW-1003">Cell membrane</keyword>
<evidence type="ECO:0000256" key="1">
    <source>
        <dbReference type="ARBA" id="ARBA00022475"/>
    </source>
</evidence>
<dbReference type="GO" id="GO:0099621">
    <property type="term" value="F:undecaprenyl-phosphate 4-deoxy-4-formamido-L-arabinose transferase activity"/>
    <property type="evidence" value="ECO:0007669"/>
    <property type="project" value="TreeGrafter"/>
</dbReference>
<reference evidence="9" key="1">
    <citation type="submission" date="2024-06" db="EMBL/GenBank/DDBJ databases">
        <title>Complete genome of Salinicola endophyticus HNIBRBA4755.</title>
        <authorList>
            <person name="Shin S.Y."/>
            <person name="Kang H."/>
            <person name="Song J."/>
        </authorList>
    </citation>
    <scope>NUCLEOTIDE SEQUENCE</scope>
    <source>
        <strain evidence="9">HNIBRBA4755</strain>
    </source>
</reference>
<dbReference type="AlphaFoldDB" id="A0AB74UAV8"/>
<dbReference type="GO" id="GO:0009103">
    <property type="term" value="P:lipopolysaccharide biosynthetic process"/>
    <property type="evidence" value="ECO:0007669"/>
    <property type="project" value="UniProtKB-KW"/>
</dbReference>
<accession>A0AB74UAV8</accession>
<dbReference type="EMBL" id="CP159578">
    <property type="protein sequence ID" value="XCJ78078.1"/>
    <property type="molecule type" value="Genomic_DNA"/>
</dbReference>
<dbReference type="InterPro" id="IPR050256">
    <property type="entry name" value="Glycosyltransferase_2"/>
</dbReference>
<gene>
    <name evidence="9" type="ORF">ABV408_11555</name>
</gene>
<proteinExistence type="predicted"/>
<keyword evidence="6" id="KW-1133">Transmembrane helix</keyword>
<evidence type="ECO:0000256" key="5">
    <source>
        <dbReference type="ARBA" id="ARBA00022985"/>
    </source>
</evidence>
<keyword evidence="4" id="KW-0812">Transmembrane</keyword>
<sequence length="259" mass="28567">MHSPQLSILIPAKDEVGNLPGLLDEISRALQEIAHEVIVVDDASSDGSWEMLTRRAAADSRLRPLRHARSAGQSTSVWQAAWAARGTWLATLDGDGQNDPADLPRLFERACRGDVVMVAGHRTNRRDDWLKRVSSKVANRVRSALLNDATPDTGCGLKIVRRDAFLNLPYFDHMHRFLPALVRAQGGECVSLPVNHRPRGTGASHYGLNNRLWVGLVDMVGVMWLRRRSRLPAAIEPLAMTERPAATVAPEQLDGEARA</sequence>
<dbReference type="GO" id="GO:0005886">
    <property type="term" value="C:plasma membrane"/>
    <property type="evidence" value="ECO:0007669"/>
    <property type="project" value="TreeGrafter"/>
</dbReference>
<keyword evidence="5" id="KW-0448">Lipopolysaccharide biosynthesis</keyword>
<dbReference type="FunFam" id="3.90.550.10:FF:000170">
    <property type="entry name" value="Dolichol-phosphate mannosyltransferase"/>
    <property type="match status" value="1"/>
</dbReference>
<evidence type="ECO:0000256" key="6">
    <source>
        <dbReference type="ARBA" id="ARBA00022989"/>
    </source>
</evidence>
<dbReference type="PANTHER" id="PTHR48090:SF3">
    <property type="entry name" value="UNDECAPRENYL-PHOSPHATE 4-DEOXY-4-FORMAMIDO-L-ARABINOSE TRANSFERASE"/>
    <property type="match status" value="1"/>
</dbReference>
<evidence type="ECO:0000256" key="7">
    <source>
        <dbReference type="ARBA" id="ARBA00023136"/>
    </source>
</evidence>
<evidence type="ECO:0000256" key="4">
    <source>
        <dbReference type="ARBA" id="ARBA00022692"/>
    </source>
</evidence>
<dbReference type="InterPro" id="IPR001173">
    <property type="entry name" value="Glyco_trans_2-like"/>
</dbReference>
<feature type="domain" description="Glycosyltransferase 2-like" evidence="8">
    <location>
        <begin position="7"/>
        <end position="165"/>
    </location>
</feature>
<dbReference type="RefSeq" id="WP_353979100.1">
    <property type="nucleotide sequence ID" value="NZ_CP159578.1"/>
</dbReference>
<dbReference type="SUPFAM" id="SSF53448">
    <property type="entry name" value="Nucleotide-diphospho-sugar transferases"/>
    <property type="match status" value="1"/>
</dbReference>
<name>A0AB74UAV8_9GAMM</name>
<keyword evidence="2" id="KW-0328">Glycosyltransferase</keyword>
<evidence type="ECO:0000256" key="3">
    <source>
        <dbReference type="ARBA" id="ARBA00022679"/>
    </source>
</evidence>
<dbReference type="CDD" id="cd04179">
    <property type="entry name" value="DPM_DPG-synthase_like"/>
    <property type="match status" value="1"/>
</dbReference>
<dbReference type="InterPro" id="IPR029044">
    <property type="entry name" value="Nucleotide-diphossugar_trans"/>
</dbReference>
<evidence type="ECO:0000313" key="9">
    <source>
        <dbReference type="EMBL" id="XCJ78078.1"/>
    </source>
</evidence>
<dbReference type="Gene3D" id="3.90.550.10">
    <property type="entry name" value="Spore Coat Polysaccharide Biosynthesis Protein SpsA, Chain A"/>
    <property type="match status" value="1"/>
</dbReference>
<dbReference type="PANTHER" id="PTHR48090">
    <property type="entry name" value="UNDECAPRENYL-PHOSPHATE 4-DEOXY-4-FORMAMIDO-L-ARABINOSE TRANSFERASE-RELATED"/>
    <property type="match status" value="1"/>
</dbReference>
<organism evidence="9">
    <name type="scientific">Salinicola endophyticus</name>
    <dbReference type="NCBI Taxonomy" id="1949083"/>
    <lineage>
        <taxon>Bacteria</taxon>
        <taxon>Pseudomonadati</taxon>
        <taxon>Pseudomonadota</taxon>
        <taxon>Gammaproteobacteria</taxon>
        <taxon>Oceanospirillales</taxon>
        <taxon>Halomonadaceae</taxon>
        <taxon>Salinicola</taxon>
    </lineage>
</organism>